<dbReference type="PANTHER" id="PTHR42911">
    <property type="entry name" value="MODULATOR OF FTSH PROTEASE HFLC"/>
    <property type="match status" value="1"/>
</dbReference>
<name>X0SF71_9ZZZZ</name>
<evidence type="ECO:0000256" key="4">
    <source>
        <dbReference type="ARBA" id="ARBA00022989"/>
    </source>
</evidence>
<feature type="domain" description="Band 7" evidence="6">
    <location>
        <begin position="4"/>
        <end position="92"/>
    </location>
</feature>
<dbReference type="EMBL" id="BARS01004534">
    <property type="protein sequence ID" value="GAF79693.1"/>
    <property type="molecule type" value="Genomic_DNA"/>
</dbReference>
<organism evidence="7">
    <name type="scientific">marine sediment metagenome</name>
    <dbReference type="NCBI Taxonomy" id="412755"/>
    <lineage>
        <taxon>unclassified sequences</taxon>
        <taxon>metagenomes</taxon>
        <taxon>ecological metagenomes</taxon>
    </lineage>
</organism>
<comment type="subcellular location">
    <subcellularLocation>
        <location evidence="1">Membrane</location>
    </subcellularLocation>
</comment>
<dbReference type="InterPro" id="IPR036013">
    <property type="entry name" value="Band_7/SPFH_dom_sf"/>
</dbReference>
<comment type="similarity">
    <text evidence="2">Belongs to the band 7/mec-2 family. HflC subfamily.</text>
</comment>
<dbReference type="AlphaFoldDB" id="X0SF71"/>
<accession>X0SF71</accession>
<evidence type="ECO:0000256" key="2">
    <source>
        <dbReference type="ARBA" id="ARBA00007862"/>
    </source>
</evidence>
<evidence type="ECO:0000259" key="6">
    <source>
        <dbReference type="Pfam" id="PF01145"/>
    </source>
</evidence>
<evidence type="ECO:0000256" key="3">
    <source>
        <dbReference type="ARBA" id="ARBA00022692"/>
    </source>
</evidence>
<gene>
    <name evidence="7" type="ORF">S01H1_08860</name>
</gene>
<dbReference type="SUPFAM" id="SSF117892">
    <property type="entry name" value="Band 7/SPFH domain"/>
    <property type="match status" value="1"/>
</dbReference>
<keyword evidence="3" id="KW-0812">Transmembrane</keyword>
<sequence length="183" mass="20996">MGDMVNSQLGSVLGEFTMDNIINTNPRMIKLATIEERILGNTNVKTKEKYGIEMVQVGIRRIAYPNIVADAVYNRMRSEREKEAKKFRAEGKEKATTIEAKADREVTEILAEAYKKAQILKGKGDQKSLKIYSEAYGKDKEFFEFTKSMEVYKDILSKKSTLIFSTDSDLFRYLNNPQGQRQQ</sequence>
<reference evidence="7" key="1">
    <citation type="journal article" date="2014" name="Front. Microbiol.">
        <title>High frequency of phylogenetically diverse reductive dehalogenase-homologous genes in deep subseafloor sedimentary metagenomes.</title>
        <authorList>
            <person name="Kawai M."/>
            <person name="Futagami T."/>
            <person name="Toyoda A."/>
            <person name="Takaki Y."/>
            <person name="Nishi S."/>
            <person name="Hori S."/>
            <person name="Arai W."/>
            <person name="Tsubouchi T."/>
            <person name="Morono Y."/>
            <person name="Uchiyama I."/>
            <person name="Ito T."/>
            <person name="Fujiyama A."/>
            <person name="Inagaki F."/>
            <person name="Takami H."/>
        </authorList>
    </citation>
    <scope>NUCLEOTIDE SEQUENCE</scope>
    <source>
        <strain evidence="7">Expedition CK06-06</strain>
    </source>
</reference>
<proteinExistence type="inferred from homology"/>
<keyword evidence="4" id="KW-1133">Transmembrane helix</keyword>
<dbReference type="NCBIfam" id="TIGR01932">
    <property type="entry name" value="hflC"/>
    <property type="match status" value="1"/>
</dbReference>
<dbReference type="InterPro" id="IPR010200">
    <property type="entry name" value="HflC"/>
</dbReference>
<dbReference type="Gene3D" id="3.30.479.30">
    <property type="entry name" value="Band 7 domain"/>
    <property type="match status" value="1"/>
</dbReference>
<comment type="caution">
    <text evidence="7">The sequence shown here is derived from an EMBL/GenBank/DDBJ whole genome shotgun (WGS) entry which is preliminary data.</text>
</comment>
<evidence type="ECO:0000256" key="1">
    <source>
        <dbReference type="ARBA" id="ARBA00004370"/>
    </source>
</evidence>
<keyword evidence="5" id="KW-0472">Membrane</keyword>
<evidence type="ECO:0000313" key="7">
    <source>
        <dbReference type="EMBL" id="GAF79693.1"/>
    </source>
</evidence>
<evidence type="ECO:0000256" key="5">
    <source>
        <dbReference type="ARBA" id="ARBA00023136"/>
    </source>
</evidence>
<protein>
    <recommendedName>
        <fullName evidence="6">Band 7 domain-containing protein</fullName>
    </recommendedName>
</protein>
<dbReference type="InterPro" id="IPR001107">
    <property type="entry name" value="Band_7"/>
</dbReference>
<dbReference type="Pfam" id="PF01145">
    <property type="entry name" value="Band_7"/>
    <property type="match status" value="1"/>
</dbReference>
<dbReference type="GO" id="GO:0016020">
    <property type="term" value="C:membrane"/>
    <property type="evidence" value="ECO:0007669"/>
    <property type="project" value="UniProtKB-SubCell"/>
</dbReference>
<dbReference type="PANTHER" id="PTHR42911:SF1">
    <property type="entry name" value="MODULATOR OF FTSH PROTEASE HFLC"/>
    <property type="match status" value="1"/>
</dbReference>